<evidence type="ECO:0000313" key="3">
    <source>
        <dbReference type="Proteomes" id="UP000299102"/>
    </source>
</evidence>
<comment type="caution">
    <text evidence="2">The sequence shown here is derived from an EMBL/GenBank/DDBJ whole genome shotgun (WGS) entry which is preliminary data.</text>
</comment>
<protein>
    <submittedName>
        <fullName evidence="2">Uncharacterized protein</fullName>
    </submittedName>
</protein>
<evidence type="ECO:0000313" key="2">
    <source>
        <dbReference type="EMBL" id="GBO98748.1"/>
    </source>
</evidence>
<reference evidence="2 3" key="1">
    <citation type="journal article" date="2019" name="Commun. Biol.">
        <title>The bagworm genome reveals a unique fibroin gene that provides high tensile strength.</title>
        <authorList>
            <person name="Kono N."/>
            <person name="Nakamura H."/>
            <person name="Ohtoshi R."/>
            <person name="Tomita M."/>
            <person name="Numata K."/>
            <person name="Arakawa K."/>
        </authorList>
    </citation>
    <scope>NUCLEOTIDE SEQUENCE [LARGE SCALE GENOMIC DNA]</scope>
</reference>
<dbReference type="Proteomes" id="UP000299102">
    <property type="component" value="Unassembled WGS sequence"/>
</dbReference>
<accession>A0A4C1S929</accession>
<sequence>MRVRVPVAHFPSVTPFFFASRHPSIIPFLPGDFLTSHSGVANVHGRRWPSALWRRDARPPRAPRPGETIRLRHPPRGPRAPPSRPPASARPQFTAALHDVPKAPIATARSQTLYNLTSGRWNNGKVALLTFQAFGLSRMPVGGRGACRRVLPAAPPLLVLRYNMSARSGQVLRNVLCERNELFHDERVSYESSARLKSSTRAGHPQCALDPDGHRGRESGTIDLAVCNLSF</sequence>
<gene>
    <name evidence="2" type="ORF">EVAR_241_1</name>
</gene>
<dbReference type="EMBL" id="BGZK01000001">
    <property type="protein sequence ID" value="GBO98748.1"/>
    <property type="molecule type" value="Genomic_DNA"/>
</dbReference>
<keyword evidence="3" id="KW-1185">Reference proteome</keyword>
<feature type="region of interest" description="Disordered" evidence="1">
    <location>
        <begin position="194"/>
        <end position="215"/>
    </location>
</feature>
<evidence type="ECO:0000256" key="1">
    <source>
        <dbReference type="SAM" id="MobiDB-lite"/>
    </source>
</evidence>
<dbReference type="AlphaFoldDB" id="A0A4C1S929"/>
<feature type="region of interest" description="Disordered" evidence="1">
    <location>
        <begin position="54"/>
        <end position="91"/>
    </location>
</feature>
<proteinExistence type="predicted"/>
<organism evidence="2 3">
    <name type="scientific">Eumeta variegata</name>
    <name type="common">Bagworm moth</name>
    <name type="synonym">Eumeta japonica</name>
    <dbReference type="NCBI Taxonomy" id="151549"/>
    <lineage>
        <taxon>Eukaryota</taxon>
        <taxon>Metazoa</taxon>
        <taxon>Ecdysozoa</taxon>
        <taxon>Arthropoda</taxon>
        <taxon>Hexapoda</taxon>
        <taxon>Insecta</taxon>
        <taxon>Pterygota</taxon>
        <taxon>Neoptera</taxon>
        <taxon>Endopterygota</taxon>
        <taxon>Lepidoptera</taxon>
        <taxon>Glossata</taxon>
        <taxon>Ditrysia</taxon>
        <taxon>Tineoidea</taxon>
        <taxon>Psychidae</taxon>
        <taxon>Oiketicinae</taxon>
        <taxon>Eumeta</taxon>
    </lineage>
</organism>
<name>A0A4C1S929_EUMVA</name>